<dbReference type="Proteomes" id="UP000186868">
    <property type="component" value="Unassembled WGS sequence"/>
</dbReference>
<keyword evidence="2" id="KW-0812">Transmembrane</keyword>
<dbReference type="STRING" id="1921803.NIES593_20290"/>
<comment type="caution">
    <text evidence="3">The sequence shown here is derived from an EMBL/GenBank/DDBJ whole genome shotgun (WGS) entry which is preliminary data.</text>
</comment>
<reference evidence="3 4" key="1">
    <citation type="submission" date="2016-11" db="EMBL/GenBank/DDBJ databases">
        <title>Draft Genome Sequences of Nine Cyanobacterial Strains from Diverse Habitats.</title>
        <authorList>
            <person name="Zhu T."/>
            <person name="Hou S."/>
            <person name="Lu X."/>
            <person name="Hess W.R."/>
        </authorList>
    </citation>
    <scope>NUCLEOTIDE SEQUENCE [LARGE SCALE GENOMIC DNA]</scope>
    <source>
        <strain evidence="3 4">NIES-593</strain>
    </source>
</reference>
<protein>
    <submittedName>
        <fullName evidence="3">Uncharacterized protein</fullName>
    </submittedName>
</protein>
<dbReference type="AlphaFoldDB" id="A0A1U7H8X8"/>
<feature type="coiled-coil region" evidence="1">
    <location>
        <begin position="13"/>
        <end position="91"/>
    </location>
</feature>
<dbReference type="Gene3D" id="1.20.120.20">
    <property type="entry name" value="Apolipoprotein"/>
    <property type="match status" value="1"/>
</dbReference>
<accession>A0A1U7H8X8</accession>
<keyword evidence="1" id="KW-0175">Coiled coil</keyword>
<keyword evidence="2" id="KW-1133">Transmembrane helix</keyword>
<evidence type="ECO:0000313" key="4">
    <source>
        <dbReference type="Proteomes" id="UP000186868"/>
    </source>
</evidence>
<dbReference type="EMBL" id="MRCB01000036">
    <property type="protein sequence ID" value="OKH19882.1"/>
    <property type="molecule type" value="Genomic_DNA"/>
</dbReference>
<keyword evidence="2" id="KW-0472">Membrane</keyword>
<feature type="transmembrane region" description="Helical" evidence="2">
    <location>
        <begin position="103"/>
        <end position="127"/>
    </location>
</feature>
<evidence type="ECO:0000313" key="3">
    <source>
        <dbReference type="EMBL" id="OKH19882.1"/>
    </source>
</evidence>
<dbReference type="SUPFAM" id="SSF58113">
    <property type="entry name" value="Apolipoprotein A-I"/>
    <property type="match status" value="1"/>
</dbReference>
<evidence type="ECO:0000256" key="2">
    <source>
        <dbReference type="SAM" id="Phobius"/>
    </source>
</evidence>
<dbReference type="RefSeq" id="WP_073601322.1">
    <property type="nucleotide sequence ID" value="NZ_MRCB01000036.1"/>
</dbReference>
<sequence>MSVTIEQDLKDYLVRFENKLDKLGEDLNQKIDKLDSKTDGVAKELNSKIDDVAKELNSKIDNVAKEVNSKIDNVAKEVTDLKVSVARLEKTDGLSKRLETTEFVNRGIFVSLIIAILGGFAKLFGLIGNR</sequence>
<dbReference type="OrthoDB" id="471184at2"/>
<name>A0A1U7H8X8_9CYAN</name>
<evidence type="ECO:0000256" key="1">
    <source>
        <dbReference type="SAM" id="Coils"/>
    </source>
</evidence>
<proteinExistence type="predicted"/>
<keyword evidence="4" id="KW-1185">Reference proteome</keyword>
<gene>
    <name evidence="3" type="ORF">NIES593_20290</name>
</gene>
<organism evidence="3 4">
    <name type="scientific">Hydrococcus rivularis NIES-593</name>
    <dbReference type="NCBI Taxonomy" id="1921803"/>
    <lineage>
        <taxon>Bacteria</taxon>
        <taxon>Bacillati</taxon>
        <taxon>Cyanobacteriota</taxon>
        <taxon>Cyanophyceae</taxon>
        <taxon>Pleurocapsales</taxon>
        <taxon>Hydrococcaceae</taxon>
        <taxon>Hydrococcus</taxon>
    </lineage>
</organism>